<dbReference type="STRING" id="54.SAMN02745121_07147"/>
<name>A0A1I2GAP2_9BACT</name>
<reference evidence="4" key="1">
    <citation type="submission" date="2016-10" db="EMBL/GenBank/DDBJ databases">
        <authorList>
            <person name="Varghese N."/>
            <person name="Submissions S."/>
        </authorList>
    </citation>
    <scope>NUCLEOTIDE SEQUENCE [LARGE SCALE GENOMIC DNA]</scope>
    <source>
        <strain evidence="4">ATCC 25963</strain>
    </source>
</reference>
<proteinExistence type="predicted"/>
<feature type="domain" description="ATP-grasp" evidence="2">
    <location>
        <begin position="67"/>
        <end position="326"/>
    </location>
</feature>
<dbReference type="GO" id="GO:0046872">
    <property type="term" value="F:metal ion binding"/>
    <property type="evidence" value="ECO:0007669"/>
    <property type="project" value="InterPro"/>
</dbReference>
<keyword evidence="4" id="KW-1185">Reference proteome</keyword>
<evidence type="ECO:0000313" key="4">
    <source>
        <dbReference type="Proteomes" id="UP000199400"/>
    </source>
</evidence>
<dbReference type="RefSeq" id="WP_096325817.1">
    <property type="nucleotide sequence ID" value="NZ_FOMX01000031.1"/>
</dbReference>
<evidence type="ECO:0000313" key="3">
    <source>
        <dbReference type="EMBL" id="SFF14258.1"/>
    </source>
</evidence>
<accession>A0A1I2GAP2</accession>
<evidence type="ECO:0000256" key="1">
    <source>
        <dbReference type="PROSITE-ProRule" id="PRU00409"/>
    </source>
</evidence>
<gene>
    <name evidence="3" type="ORF">SAMN02745121_07147</name>
</gene>
<dbReference type="Proteomes" id="UP000199400">
    <property type="component" value="Unassembled WGS sequence"/>
</dbReference>
<evidence type="ECO:0000259" key="2">
    <source>
        <dbReference type="PROSITE" id="PS50975"/>
    </source>
</evidence>
<dbReference type="GO" id="GO:0005524">
    <property type="term" value="F:ATP binding"/>
    <property type="evidence" value="ECO:0007669"/>
    <property type="project" value="UniProtKB-UniRule"/>
</dbReference>
<keyword evidence="1" id="KW-0067">ATP-binding</keyword>
<dbReference type="PROSITE" id="PS50975">
    <property type="entry name" value="ATP_GRASP"/>
    <property type="match status" value="1"/>
</dbReference>
<keyword evidence="1" id="KW-0547">Nucleotide-binding</keyword>
<dbReference type="InterPro" id="IPR011761">
    <property type="entry name" value="ATP-grasp"/>
</dbReference>
<dbReference type="GO" id="GO:0016874">
    <property type="term" value="F:ligase activity"/>
    <property type="evidence" value="ECO:0007669"/>
    <property type="project" value="UniProtKB-KW"/>
</dbReference>
<dbReference type="Gene3D" id="3.30.470.20">
    <property type="entry name" value="ATP-grasp fold, B domain"/>
    <property type="match status" value="1"/>
</dbReference>
<keyword evidence="3" id="KW-0436">Ligase</keyword>
<protein>
    <submittedName>
        <fullName evidence="3">D-alanine-D-alanine ligase</fullName>
    </submittedName>
</protein>
<dbReference type="SUPFAM" id="SSF56059">
    <property type="entry name" value="Glutathione synthetase ATP-binding domain-like"/>
    <property type="match status" value="1"/>
</dbReference>
<sequence length="340" mass="36285">MVWSRTNQLIVAAAEGLGARAEPLGREHTDYFMRLSLGERRAIVSKTRSPFLTQVAQGLANNKHLSRELLRARGLPCAEGVLVDEAGDIHGPAVRDLLARHGRLVVKPNWGNRGVGVATDVRDLATLARARDRARAIDLDEEVLVEPFIAGTNLRVAVIGGQAIAAAEVVRPRLEAGRSAEAQVAALNRDPRRGTWAAPSLCPMDQIEAEEDLEGHLEVYGLELDAPIPAGREVEITGEELAVIDRTDEVHPEWLAVAASACDLLGVDVGGVDLRGPMVAFTRPPAEAAGAALLLEVNVVPALHLHALPTEGRARPVFAAFVAYCLQLPGAPPPCAVVRV</sequence>
<dbReference type="OrthoDB" id="9803907at2"/>
<organism evidence="3 4">
    <name type="scientific">Nannocystis exedens</name>
    <dbReference type="NCBI Taxonomy" id="54"/>
    <lineage>
        <taxon>Bacteria</taxon>
        <taxon>Pseudomonadati</taxon>
        <taxon>Myxococcota</taxon>
        <taxon>Polyangia</taxon>
        <taxon>Nannocystales</taxon>
        <taxon>Nannocystaceae</taxon>
        <taxon>Nannocystis</taxon>
    </lineage>
</organism>
<dbReference type="EMBL" id="FOMX01000031">
    <property type="protein sequence ID" value="SFF14258.1"/>
    <property type="molecule type" value="Genomic_DNA"/>
</dbReference>
<dbReference type="AlphaFoldDB" id="A0A1I2GAP2"/>